<keyword evidence="2" id="KW-1185">Reference proteome</keyword>
<sequence length="219" mass="24635">MAEAFYRSLGFRRVGNSAWFGYAKDPNHASRHLEAALDLRVSEPSSSSQWPAIHKLMTTIANPRISDGTSLQRLRQTFPVSTAEFRAVDDPRWEVQSNPEGDTLLHKAALACKPKTVKYILSLRPDLATRSNAIYYTALHVLEETMEKLRHPFPSSSIDTPRPVTRPFKGYSTASLECYQILKLCSEQKGETLLSDDARLATLIESMKDGSFIMDSDIR</sequence>
<reference evidence="1" key="1">
    <citation type="journal article" date="2023" name="Mol. Phylogenet. Evol.">
        <title>Genome-scale phylogeny and comparative genomics of the fungal order Sordariales.</title>
        <authorList>
            <person name="Hensen N."/>
            <person name="Bonometti L."/>
            <person name="Westerberg I."/>
            <person name="Brannstrom I.O."/>
            <person name="Guillou S."/>
            <person name="Cros-Aarteil S."/>
            <person name="Calhoun S."/>
            <person name="Haridas S."/>
            <person name="Kuo A."/>
            <person name="Mondo S."/>
            <person name="Pangilinan J."/>
            <person name="Riley R."/>
            <person name="LaButti K."/>
            <person name="Andreopoulos B."/>
            <person name="Lipzen A."/>
            <person name="Chen C."/>
            <person name="Yan M."/>
            <person name="Daum C."/>
            <person name="Ng V."/>
            <person name="Clum A."/>
            <person name="Steindorff A."/>
            <person name="Ohm R.A."/>
            <person name="Martin F."/>
            <person name="Silar P."/>
            <person name="Natvig D.O."/>
            <person name="Lalanne C."/>
            <person name="Gautier V."/>
            <person name="Ament-Velasquez S.L."/>
            <person name="Kruys A."/>
            <person name="Hutchinson M.I."/>
            <person name="Powell A.J."/>
            <person name="Barry K."/>
            <person name="Miller A.N."/>
            <person name="Grigoriev I.V."/>
            <person name="Debuchy R."/>
            <person name="Gladieux P."/>
            <person name="Hiltunen Thoren M."/>
            <person name="Johannesson H."/>
        </authorList>
    </citation>
    <scope>NUCLEOTIDE SEQUENCE</scope>
    <source>
        <strain evidence="1">PSN293</strain>
    </source>
</reference>
<dbReference type="Proteomes" id="UP001301769">
    <property type="component" value="Unassembled WGS sequence"/>
</dbReference>
<protein>
    <submittedName>
        <fullName evidence="1">Uncharacterized protein</fullName>
    </submittedName>
</protein>
<name>A0AAN6Y9G4_9PEZI</name>
<comment type="caution">
    <text evidence="1">The sequence shown here is derived from an EMBL/GenBank/DDBJ whole genome shotgun (WGS) entry which is preliminary data.</text>
</comment>
<reference evidence="1" key="2">
    <citation type="submission" date="2023-05" db="EMBL/GenBank/DDBJ databases">
        <authorList>
            <consortium name="Lawrence Berkeley National Laboratory"/>
            <person name="Steindorff A."/>
            <person name="Hensen N."/>
            <person name="Bonometti L."/>
            <person name="Westerberg I."/>
            <person name="Brannstrom I.O."/>
            <person name="Guillou S."/>
            <person name="Cros-Aarteil S."/>
            <person name="Calhoun S."/>
            <person name="Haridas S."/>
            <person name="Kuo A."/>
            <person name="Mondo S."/>
            <person name="Pangilinan J."/>
            <person name="Riley R."/>
            <person name="Labutti K."/>
            <person name="Andreopoulos B."/>
            <person name="Lipzen A."/>
            <person name="Chen C."/>
            <person name="Yanf M."/>
            <person name="Daum C."/>
            <person name="Ng V."/>
            <person name="Clum A."/>
            <person name="Ohm R."/>
            <person name="Martin F."/>
            <person name="Silar P."/>
            <person name="Natvig D."/>
            <person name="Lalanne C."/>
            <person name="Gautier V."/>
            <person name="Ament-Velasquez S.L."/>
            <person name="Kruys A."/>
            <person name="Hutchinson M.I."/>
            <person name="Powell A.J."/>
            <person name="Barry K."/>
            <person name="Miller A.N."/>
            <person name="Grigoriev I.V."/>
            <person name="Debuchy R."/>
            <person name="Gladieux P."/>
            <person name="Thoren M.H."/>
            <person name="Johannesson H."/>
        </authorList>
    </citation>
    <scope>NUCLEOTIDE SEQUENCE</scope>
    <source>
        <strain evidence="1">PSN293</strain>
    </source>
</reference>
<organism evidence="1 2">
    <name type="scientific">Rhypophila decipiens</name>
    <dbReference type="NCBI Taxonomy" id="261697"/>
    <lineage>
        <taxon>Eukaryota</taxon>
        <taxon>Fungi</taxon>
        <taxon>Dikarya</taxon>
        <taxon>Ascomycota</taxon>
        <taxon>Pezizomycotina</taxon>
        <taxon>Sordariomycetes</taxon>
        <taxon>Sordariomycetidae</taxon>
        <taxon>Sordariales</taxon>
        <taxon>Naviculisporaceae</taxon>
        <taxon>Rhypophila</taxon>
    </lineage>
</organism>
<dbReference type="EMBL" id="MU858083">
    <property type="protein sequence ID" value="KAK4215133.1"/>
    <property type="molecule type" value="Genomic_DNA"/>
</dbReference>
<proteinExistence type="predicted"/>
<evidence type="ECO:0000313" key="1">
    <source>
        <dbReference type="EMBL" id="KAK4215133.1"/>
    </source>
</evidence>
<dbReference type="AlphaFoldDB" id="A0AAN6Y9G4"/>
<accession>A0AAN6Y9G4</accession>
<evidence type="ECO:0000313" key="2">
    <source>
        <dbReference type="Proteomes" id="UP001301769"/>
    </source>
</evidence>
<gene>
    <name evidence="1" type="ORF">QBC37DRAFT_419708</name>
</gene>